<keyword evidence="4" id="KW-1185">Reference proteome</keyword>
<dbReference type="Proteomes" id="UP001256827">
    <property type="component" value="Chromosome"/>
</dbReference>
<proteinExistence type="inferred from homology"/>
<organism evidence="3 4">
    <name type="scientific">Brevibacillus brevis</name>
    <name type="common">Bacillus brevis</name>
    <dbReference type="NCBI Taxonomy" id="1393"/>
    <lineage>
        <taxon>Bacteria</taxon>
        <taxon>Bacillati</taxon>
        <taxon>Bacillota</taxon>
        <taxon>Bacilli</taxon>
        <taxon>Bacillales</taxon>
        <taxon>Paenibacillaceae</taxon>
        <taxon>Brevibacillus</taxon>
    </lineage>
</organism>
<name>A0ABY9T3W8_BREBE</name>
<dbReference type="SUPFAM" id="SSF55961">
    <property type="entry name" value="Bet v1-like"/>
    <property type="match status" value="1"/>
</dbReference>
<dbReference type="CDD" id="cd08893">
    <property type="entry name" value="SRPBCC_CalC_Aha1-like_GntR-HTH"/>
    <property type="match status" value="1"/>
</dbReference>
<evidence type="ECO:0000256" key="1">
    <source>
        <dbReference type="ARBA" id="ARBA00006817"/>
    </source>
</evidence>
<dbReference type="RefSeq" id="WP_310767458.1">
    <property type="nucleotide sequence ID" value="NZ_CP134050.1"/>
</dbReference>
<accession>A0ABY9T3W8</accession>
<dbReference type="InterPro" id="IPR013538">
    <property type="entry name" value="ASHA1/2-like_C"/>
</dbReference>
<sequence length="149" mass="16838">MELKYVTYIDGTPEQVWNALVSPEGTKAIFYGSVLQSTFKVGAPYAYVGPGNDGDETVHVYGNILAFEPYRLMSYTEHPGPSYAENHAELETRVTATLETVGKCTKLTLVNDQWPENHPSYERTKESWHFIMSSIKTYVETGKTLDFGW</sequence>
<evidence type="ECO:0000313" key="3">
    <source>
        <dbReference type="EMBL" id="WNC14785.1"/>
    </source>
</evidence>
<evidence type="ECO:0000259" key="2">
    <source>
        <dbReference type="Pfam" id="PF08327"/>
    </source>
</evidence>
<gene>
    <name evidence="3" type="ORF">RGB73_29690</name>
</gene>
<evidence type="ECO:0000313" key="4">
    <source>
        <dbReference type="Proteomes" id="UP001256827"/>
    </source>
</evidence>
<dbReference type="Gene3D" id="3.30.530.20">
    <property type="match status" value="1"/>
</dbReference>
<comment type="similarity">
    <text evidence="1">Belongs to the AHA1 family.</text>
</comment>
<protein>
    <submittedName>
        <fullName evidence="3">SRPBCC family protein</fullName>
    </submittedName>
</protein>
<feature type="domain" description="Activator of Hsp90 ATPase homologue 1/2-like C-terminal" evidence="2">
    <location>
        <begin position="12"/>
        <end position="140"/>
    </location>
</feature>
<dbReference type="EMBL" id="CP134050">
    <property type="protein sequence ID" value="WNC14785.1"/>
    <property type="molecule type" value="Genomic_DNA"/>
</dbReference>
<dbReference type="Pfam" id="PF08327">
    <property type="entry name" value="AHSA1"/>
    <property type="match status" value="1"/>
</dbReference>
<dbReference type="InterPro" id="IPR023393">
    <property type="entry name" value="START-like_dom_sf"/>
</dbReference>
<reference evidence="3 4" key="1">
    <citation type="submission" date="2023-09" db="EMBL/GenBank/DDBJ databases">
        <title>Complete Genome and Methylome dissection of Bacillus brevis NEB573 original source of BbsI restriction endonuclease.</title>
        <authorList>
            <person name="Fomenkov A."/>
            <person name="Roberts R.D."/>
        </authorList>
    </citation>
    <scope>NUCLEOTIDE SEQUENCE [LARGE SCALE GENOMIC DNA]</scope>
    <source>
        <strain evidence="3 4">NEB573</strain>
    </source>
</reference>